<dbReference type="STRING" id="431595.K3WUZ0"/>
<dbReference type="PANTHER" id="PTHR11972">
    <property type="entry name" value="NADPH OXIDASE"/>
    <property type="match status" value="1"/>
</dbReference>
<dbReference type="GO" id="GO:0005886">
    <property type="term" value="C:plasma membrane"/>
    <property type="evidence" value="ECO:0007669"/>
    <property type="project" value="TreeGrafter"/>
</dbReference>
<feature type="transmembrane region" description="Helical" evidence="7">
    <location>
        <begin position="222"/>
        <end position="245"/>
    </location>
</feature>
<dbReference type="InterPro" id="IPR039261">
    <property type="entry name" value="FNR_nucleotide-bd"/>
</dbReference>
<dbReference type="EnsemblProtists" id="PYU1_T008787">
    <property type="protein sequence ID" value="PYU1_T008787"/>
    <property type="gene ID" value="PYU1_G008769"/>
</dbReference>
<feature type="region of interest" description="Disordered" evidence="6">
    <location>
        <begin position="1"/>
        <end position="23"/>
    </location>
</feature>
<dbReference type="InterPro" id="IPR017938">
    <property type="entry name" value="Riboflavin_synthase-like_b-brl"/>
</dbReference>
<dbReference type="SFLD" id="SFLDS00052">
    <property type="entry name" value="Ferric_Reductase_Domain"/>
    <property type="match status" value="1"/>
</dbReference>
<dbReference type="InterPro" id="IPR013121">
    <property type="entry name" value="Fe_red_NAD-bd_6"/>
</dbReference>
<reference evidence="10" key="1">
    <citation type="journal article" date="2010" name="Genome Biol.">
        <title>Genome sequence of the necrotrophic plant pathogen Pythium ultimum reveals original pathogenicity mechanisms and effector repertoire.</title>
        <authorList>
            <person name="Levesque C.A."/>
            <person name="Brouwer H."/>
            <person name="Cano L."/>
            <person name="Hamilton J.P."/>
            <person name="Holt C."/>
            <person name="Huitema E."/>
            <person name="Raffaele S."/>
            <person name="Robideau G.P."/>
            <person name="Thines M."/>
            <person name="Win J."/>
            <person name="Zerillo M.M."/>
            <person name="Beakes G.W."/>
            <person name="Boore J.L."/>
            <person name="Busam D."/>
            <person name="Dumas B."/>
            <person name="Ferriera S."/>
            <person name="Fuerstenberg S.I."/>
            <person name="Gachon C.M."/>
            <person name="Gaulin E."/>
            <person name="Govers F."/>
            <person name="Grenville-Briggs L."/>
            <person name="Horner N."/>
            <person name="Hostetler J."/>
            <person name="Jiang R.H."/>
            <person name="Johnson J."/>
            <person name="Krajaejun T."/>
            <person name="Lin H."/>
            <person name="Meijer H.J."/>
            <person name="Moore B."/>
            <person name="Morris P."/>
            <person name="Phuntmart V."/>
            <person name="Puiu D."/>
            <person name="Shetty J."/>
            <person name="Stajich J.E."/>
            <person name="Tripathy S."/>
            <person name="Wawra S."/>
            <person name="van West P."/>
            <person name="Whitty B.R."/>
            <person name="Coutinho P.M."/>
            <person name="Henrissat B."/>
            <person name="Martin F."/>
            <person name="Thomas P.D."/>
            <person name="Tyler B.M."/>
            <person name="De Vries R.P."/>
            <person name="Kamoun S."/>
            <person name="Yandell M."/>
            <person name="Tisserat N."/>
            <person name="Buell C.R."/>
        </authorList>
    </citation>
    <scope>NUCLEOTIDE SEQUENCE</scope>
    <source>
        <strain evidence="10">DAOM:BR144</strain>
    </source>
</reference>
<dbReference type="EMBL" id="GL376558">
    <property type="status" value="NOT_ANNOTATED_CDS"/>
    <property type="molecule type" value="Genomic_DNA"/>
</dbReference>
<dbReference type="Pfam" id="PF08030">
    <property type="entry name" value="NAD_binding_6"/>
    <property type="match status" value="1"/>
</dbReference>
<evidence type="ECO:0000256" key="2">
    <source>
        <dbReference type="ARBA" id="ARBA00022692"/>
    </source>
</evidence>
<keyword evidence="3 7" id="KW-1133">Transmembrane helix</keyword>
<feature type="transmembrane region" description="Helical" evidence="7">
    <location>
        <begin position="265"/>
        <end position="289"/>
    </location>
</feature>
<dbReference type="SFLD" id="SFLDG01168">
    <property type="entry name" value="Ferric_reductase_subgroup_(FRE"/>
    <property type="match status" value="1"/>
</dbReference>
<sequence>MSATGTPVSADGSSIRTTDAMFSDDDDDLDALLTDDDLQAADAENEKYAELRKKQKRRLANGSLASSSSWCQFALNCVLSLRQSYPNVLVAGAFCWMLATLFWIRWPLYLQWIAEPMEKILGGKRKAEIEPRVVAAALVVPFIVSGALFYWFELAADTTRVAEWKKSAWMLWLRRQRRALVPSGFDSVDVLAIGGFAIVQLNCFVGKLLIDNYTGKLAKAGLLARSARTFGMNGLYAMVLSILLVSRQSFFHKYFYLSSERAAVYHVWTGNFGVISLLLHGVLYGVVWLGDGKLQAKLFPCSGAECTPKLAYQTVRNFSGLLALIFLLVVALGSMEWMRRRHFRKFSIVHCLNVLFVAFTCIHYYPAVFWLVPCILVYVMYRVISLFGQQKATVVSVTSLSDKIVQLEIRRDASGVVGLSDFHVGQYVYIKVDEIGRNEWHPFSISSSPLKNHHSFHLDAKVQGSFTRQLLEMIKAHRLNTVKVDGYYGTIVETCAHMVFVAGGSGMTPFLSVLEHLQLLSEKERAGEANGDVEFPKTVWVIWTGRDIELFEAYAELLLSIKKSTRWKSNVSLHLTASSYDDEEERLDGDSSRIEKFYPSAMHRHAYTHDAHLRPLATFMGVSMGTALLMYFAYVDEALSQVWWLQRLALFLACVLGAGLGGSLVLVARRVLAKRVNDGVGSAMTELEFAGLDMSSPVAPSTPRKFPLASASILSRHFPLDAARPDLHHRLRSIHSEIQENYGMAADVGIFVSGPSSLQSDVLRHTASLHSPFVAVHQKSFTV</sequence>
<evidence type="ECO:0000313" key="9">
    <source>
        <dbReference type="EnsemblProtists" id="PYU1_T008787"/>
    </source>
</evidence>
<dbReference type="SUPFAM" id="SSF63380">
    <property type="entry name" value="Riboflavin synthase domain-like"/>
    <property type="match status" value="1"/>
</dbReference>
<dbReference type="InterPro" id="IPR017927">
    <property type="entry name" value="FAD-bd_FR_type"/>
</dbReference>
<feature type="transmembrane region" description="Helical" evidence="7">
    <location>
        <begin position="318"/>
        <end position="335"/>
    </location>
</feature>
<organism evidence="9 10">
    <name type="scientific">Globisporangium ultimum (strain ATCC 200006 / CBS 805.95 / DAOM BR144)</name>
    <name type="common">Pythium ultimum</name>
    <dbReference type="NCBI Taxonomy" id="431595"/>
    <lineage>
        <taxon>Eukaryota</taxon>
        <taxon>Sar</taxon>
        <taxon>Stramenopiles</taxon>
        <taxon>Oomycota</taxon>
        <taxon>Peronosporomycetes</taxon>
        <taxon>Pythiales</taxon>
        <taxon>Pythiaceae</taxon>
        <taxon>Globisporangium</taxon>
    </lineage>
</organism>
<dbReference type="SUPFAM" id="SSF52343">
    <property type="entry name" value="Ferredoxin reductase-like, C-terminal NADP-linked domain"/>
    <property type="match status" value="1"/>
</dbReference>
<proteinExistence type="predicted"/>
<dbReference type="PROSITE" id="PS51384">
    <property type="entry name" value="FAD_FR"/>
    <property type="match status" value="1"/>
</dbReference>
<dbReference type="HOGENOM" id="CLU_359224_0_0_1"/>
<keyword evidence="2 7" id="KW-0812">Transmembrane</keyword>
<feature type="transmembrane region" description="Helical" evidence="7">
    <location>
        <begin position="133"/>
        <end position="152"/>
    </location>
</feature>
<keyword evidence="10" id="KW-1185">Reference proteome</keyword>
<feature type="transmembrane region" description="Helical" evidence="7">
    <location>
        <begin position="616"/>
        <end position="635"/>
    </location>
</feature>
<feature type="transmembrane region" description="Helical" evidence="7">
    <location>
        <begin position="88"/>
        <end position="112"/>
    </location>
</feature>
<keyword evidence="5 7" id="KW-0472">Membrane</keyword>
<feature type="transmembrane region" description="Helical" evidence="7">
    <location>
        <begin position="190"/>
        <end position="210"/>
    </location>
</feature>
<dbReference type="Gene3D" id="2.40.30.10">
    <property type="entry name" value="Translation factors"/>
    <property type="match status" value="1"/>
</dbReference>
<dbReference type="InParanoid" id="K3WUZ0"/>
<feature type="transmembrane region" description="Helical" evidence="7">
    <location>
        <begin position="355"/>
        <end position="381"/>
    </location>
</feature>
<dbReference type="InterPro" id="IPR050369">
    <property type="entry name" value="RBOH/FRE"/>
</dbReference>
<dbReference type="Gene3D" id="3.40.50.80">
    <property type="entry name" value="Nucleotide-binding domain of ferredoxin-NADP reductase (FNR) module"/>
    <property type="match status" value="1"/>
</dbReference>
<dbReference type="Proteomes" id="UP000019132">
    <property type="component" value="Unassembled WGS sequence"/>
</dbReference>
<dbReference type="InterPro" id="IPR013112">
    <property type="entry name" value="FAD-bd_8"/>
</dbReference>
<protein>
    <recommendedName>
        <fullName evidence="8">FAD-binding FR-type domain-containing protein</fullName>
    </recommendedName>
</protein>
<reference evidence="9" key="3">
    <citation type="submission" date="2015-02" db="UniProtKB">
        <authorList>
            <consortium name="EnsemblProtists"/>
        </authorList>
    </citation>
    <scope>IDENTIFICATION</scope>
    <source>
        <strain evidence="9">DAOM BR144</strain>
    </source>
</reference>
<feature type="compositionally biased region" description="Polar residues" evidence="6">
    <location>
        <begin position="1"/>
        <end position="17"/>
    </location>
</feature>
<dbReference type="AlphaFoldDB" id="K3WUZ0"/>
<dbReference type="CDD" id="cd06186">
    <property type="entry name" value="NOX_Duox_like_FAD_NADP"/>
    <property type="match status" value="1"/>
</dbReference>
<comment type="subcellular location">
    <subcellularLocation>
        <location evidence="1">Membrane</location>
        <topology evidence="1">Multi-pass membrane protein</topology>
    </subcellularLocation>
</comment>
<evidence type="ECO:0000313" key="10">
    <source>
        <dbReference type="Proteomes" id="UP000019132"/>
    </source>
</evidence>
<evidence type="ECO:0000256" key="3">
    <source>
        <dbReference type="ARBA" id="ARBA00022989"/>
    </source>
</evidence>
<name>K3WUZ0_GLOUD</name>
<dbReference type="InterPro" id="IPR013130">
    <property type="entry name" value="Fe3_Rdtase_TM_dom"/>
</dbReference>
<evidence type="ECO:0000256" key="6">
    <source>
        <dbReference type="SAM" id="MobiDB-lite"/>
    </source>
</evidence>
<dbReference type="OMA" id="HVDGYYG"/>
<dbReference type="Pfam" id="PF01794">
    <property type="entry name" value="Ferric_reduct"/>
    <property type="match status" value="1"/>
</dbReference>
<accession>K3WUZ0</accession>
<feature type="domain" description="FAD-binding FR-type" evidence="8">
    <location>
        <begin position="387"/>
        <end position="494"/>
    </location>
</feature>
<keyword evidence="4" id="KW-0560">Oxidoreductase</keyword>
<evidence type="ECO:0000256" key="4">
    <source>
        <dbReference type="ARBA" id="ARBA00023002"/>
    </source>
</evidence>
<dbReference type="PANTHER" id="PTHR11972:SF193">
    <property type="entry name" value="FAD-BINDING FR-TYPE DOMAIN-CONTAINING PROTEIN"/>
    <property type="match status" value="1"/>
</dbReference>
<evidence type="ECO:0000256" key="5">
    <source>
        <dbReference type="ARBA" id="ARBA00023136"/>
    </source>
</evidence>
<dbReference type="VEuPathDB" id="FungiDB:PYU1_G008769"/>
<evidence type="ECO:0000256" key="1">
    <source>
        <dbReference type="ARBA" id="ARBA00004141"/>
    </source>
</evidence>
<evidence type="ECO:0000256" key="7">
    <source>
        <dbReference type="SAM" id="Phobius"/>
    </source>
</evidence>
<dbReference type="Pfam" id="PF08022">
    <property type="entry name" value="FAD_binding_8"/>
    <property type="match status" value="1"/>
</dbReference>
<reference evidence="10" key="2">
    <citation type="submission" date="2010-04" db="EMBL/GenBank/DDBJ databases">
        <authorList>
            <person name="Buell R."/>
            <person name="Hamilton J."/>
            <person name="Hostetler J."/>
        </authorList>
    </citation>
    <scope>NUCLEOTIDE SEQUENCE [LARGE SCALE GENOMIC DNA]</scope>
    <source>
        <strain evidence="10">DAOM:BR144</strain>
    </source>
</reference>
<dbReference type="GO" id="GO:0016491">
    <property type="term" value="F:oxidoreductase activity"/>
    <property type="evidence" value="ECO:0007669"/>
    <property type="project" value="UniProtKB-KW"/>
</dbReference>
<feature type="transmembrane region" description="Helical" evidence="7">
    <location>
        <begin position="647"/>
        <end position="668"/>
    </location>
</feature>
<dbReference type="eggNOG" id="KOG0039">
    <property type="taxonomic scope" value="Eukaryota"/>
</dbReference>
<evidence type="ECO:0000259" key="8">
    <source>
        <dbReference type="PROSITE" id="PS51384"/>
    </source>
</evidence>
<dbReference type="PRINTS" id="PR00410">
    <property type="entry name" value="PHEHYDRXLASE"/>
</dbReference>